<feature type="region of interest" description="Disordered" evidence="4">
    <location>
        <begin position="1"/>
        <end position="52"/>
    </location>
</feature>
<comment type="caution">
    <text evidence="5">The sequence shown here is derived from an EMBL/GenBank/DDBJ whole genome shotgun (WGS) entry which is preliminary data.</text>
</comment>
<keyword evidence="1" id="KW-0677">Repeat</keyword>
<feature type="region of interest" description="Disordered" evidence="4">
    <location>
        <begin position="1387"/>
        <end position="1411"/>
    </location>
</feature>
<feature type="compositionally biased region" description="Polar residues" evidence="4">
    <location>
        <begin position="1"/>
        <end position="10"/>
    </location>
</feature>
<feature type="region of interest" description="Disordered" evidence="4">
    <location>
        <begin position="1193"/>
        <end position="1213"/>
    </location>
</feature>
<dbReference type="Gene3D" id="1.25.40.20">
    <property type="entry name" value="Ankyrin repeat-containing domain"/>
    <property type="match status" value="1"/>
</dbReference>
<accession>A0A819E3R4</accession>
<feature type="compositionally biased region" description="Low complexity" evidence="4">
    <location>
        <begin position="927"/>
        <end position="955"/>
    </location>
</feature>
<sequence>MATMKMTQMLSVPLSRVRSPKLKRQTPVEDETDGQQHNPPPKSIASDYESNSSRSLSPYWRIVMDPESSSSYLDVPETTNNSRRSSNNSVVRFTPHDASDLCSILDMTYESENLEKAIISNDKYTVRRIIDIHQNKFNFVKDRTTSVQAQSGFTVQLMSQTQPPAHQTTSFGSPSITSNTDLLEAVSKQALISDDMDELPTISSPEQSNSLHDAPSNVLTYTTGPLSAALINYHHQAYPNSHSIPNPSSVNVGSHINERIDSEYESMFTAPTSFNKESIYPTSDSPNDGPPIFRNVLHVAIMYDARDVMRICLKYGIDPNAPGIHPNTINMSSHSQTPTSNSYSHSSARLSPDLPRASPCRNGTLDYNTYYTNERLFTLPPLFLAAQRNNHYACTLLLKYGANVNARDEQYCSPLHLAARLQHDVCDILISHHACITISNKYGDTPLSLWSTVKQLQITFVEREFNKLCRKHSTVSKRYRFLSRDNNNDQYQNQTISSMNNYTNTNSCNNGLVPAHGLKNLRRVFRYSGSDSYDSKSFKKSLSSQSSIGKSKRLTGSGLQGHGHGASLGRSVSRQVSEERDEVDAPHFGRSLHIKRKTGTSSLAVNILHAHKSTRQQQHSAAAAAHASAETNALNDRLFKRFSELSRLATNSECIDQLMDLLRMQNSMDEILTLISQATSPQVHARLAELLHTLLNTCYQEFLRNQDKREYVEKFQVHTKKLLDISLELLSSDMANMQYLALITINRLYDVYVYHNLINPGRYNACYIPPARRQLTLNSMINTNSSASNVNSTEETKYGNDRLPKTSTLSSILRKISRETDEKRAAAAAATGGGNSSAYSNSKLSSNTTQQTSGPGPGGGGGGGSGGSSGNTGLLTREASKRWIPLYSNDNIAPTSSSLVSLPSPSPNISSAQGTKVSSTDLTNPQLSSSNLSKSHLLNSENLTDNSSSPLSNDNSNTVYTYEPFSLLYQIEPIHILRLMRTRLDAHRREFNNRSKCVPSTRSPLCTHHCVVILAARLLTILCQDHTFQMRFIGTKENLAIIIDMLNINNDPHLICLILQTLGVVTLNPDSHEVLTQADIPDTVLHLILPADEMFYTNQTTKFARYVKHLGARILIYMGLLTKVSNKVNLFDILDVEPEPLDCDKPQSFENNFVHHMAVGETVVGTLWTSFAGICIEKLLDELLKNGINPKKSMSKECSEPAQSATSPTSSSATAMMNSSDSLLYNLSYLSSVIHPVIILRLLEHRLFTPLFKKKLVPNNPVSSSSSQQGNDNKASLPSISPIVGASALASVPTLPKSDPFKRQRNSLTKEMPSSTTSDRSSLLTKFTHSTYDKHRKASKTTGQNTSTTGTTSINSQTSANNSQPLTSVTSSTTNTNDLSLLTSRLSSSSSTATVTPATVNNSSQSSTSRKWFWRNSDKNAQSNITNDRNPLLKAIIETDSSASKSNNQPGTNSTANVAGVGEMKLLEKELLNLPSFQLSDSQNPLLPSPTCLSYDFPTQFDHANSASNVNINQQYSSSSSSSNIKLHQANNLTKGAHKSKNNDYDSVSSVAEHGATASLLATLNIPFVAVRTPSDESNHSSSHTSSPSRNMSSSGNRQQRSLSNTRRSVRGTVKNLFRSSKTVDNMSNHTASVNNRPANSSVCSQALSKLKSARPLMNNQLSHSQPIVTESLMHDNNHFEPSSISHSEQTPLIDRQNESKYHNQMKTSFDGTSNNNNNNNKNNNNNNDSYNNDEDVRLNRQELHLPLETDGLHRSRSCADGIKMPTTNQETNLLNGISIIPTIISNLQPNFNDAVSSRSTDSTISLLSAYLSPQQPTASQLSAIIQINGNETSNMTKSQESLFSCSSPVHKQRSFKSLIMAATTQDTATKQGNDVLILIASWVLRSPEDFQDYLVQKELKSFFALLESLRSSFRSWTSQIKEILALQDVESPLGTETDDPNNEDIFREYIKMQRDIVAGRLICSKEEAATLAAVQLRLEAWPEENLELAE</sequence>
<dbReference type="SMART" id="SM00248">
    <property type="entry name" value="ANK"/>
    <property type="match status" value="3"/>
</dbReference>
<feature type="region of interest" description="Disordered" evidence="4">
    <location>
        <begin position="1573"/>
        <end position="1642"/>
    </location>
</feature>
<dbReference type="InterPro" id="IPR036770">
    <property type="entry name" value="Ankyrin_rpt-contain_sf"/>
</dbReference>
<keyword evidence="2 3" id="KW-0040">ANK repeat</keyword>
<feature type="compositionally biased region" description="Low complexity" evidence="4">
    <location>
        <begin position="1259"/>
        <end position="1269"/>
    </location>
</feature>
<feature type="compositionally biased region" description="Polar residues" evidence="4">
    <location>
        <begin position="327"/>
        <end position="349"/>
    </location>
</feature>
<dbReference type="PANTHER" id="PTHR24134:SF9">
    <property type="entry name" value="ANKYRIN REPEAT AND SOCS BOX PROTEIN 8"/>
    <property type="match status" value="1"/>
</dbReference>
<feature type="compositionally biased region" description="Low complexity" evidence="4">
    <location>
        <begin position="826"/>
        <end position="854"/>
    </location>
</feature>
<feature type="region of interest" description="Disordered" evidence="4">
    <location>
        <begin position="1259"/>
        <end position="1279"/>
    </location>
</feature>
<protein>
    <submittedName>
        <fullName evidence="5">Uncharacterized protein</fullName>
    </submittedName>
</protein>
<feature type="compositionally biased region" description="Basic and acidic residues" evidence="4">
    <location>
        <begin position="794"/>
        <end position="804"/>
    </location>
</feature>
<proteinExistence type="predicted"/>
<evidence type="ECO:0000256" key="4">
    <source>
        <dbReference type="SAM" id="MobiDB-lite"/>
    </source>
</evidence>
<feature type="region of interest" description="Disordered" evidence="4">
    <location>
        <begin position="70"/>
        <end position="93"/>
    </location>
</feature>
<dbReference type="InterPro" id="IPR002110">
    <property type="entry name" value="Ankyrin_rpt"/>
</dbReference>
<evidence type="ECO:0000256" key="2">
    <source>
        <dbReference type="ARBA" id="ARBA00023043"/>
    </source>
</evidence>
<dbReference type="Proteomes" id="UP000663842">
    <property type="component" value="Unassembled WGS sequence"/>
</dbReference>
<feature type="region of interest" description="Disordered" evidence="4">
    <location>
        <begin position="823"/>
        <end position="874"/>
    </location>
</feature>
<feature type="compositionally biased region" description="Polar residues" evidence="4">
    <location>
        <begin position="912"/>
        <end position="926"/>
    </location>
</feature>
<feature type="compositionally biased region" description="Low complexity" evidence="4">
    <location>
        <begin position="1200"/>
        <end position="1213"/>
    </location>
</feature>
<dbReference type="EMBL" id="CAJOBF010000612">
    <property type="protein sequence ID" value="CAF3843694.1"/>
    <property type="molecule type" value="Genomic_DNA"/>
</dbReference>
<feature type="compositionally biased region" description="Low complexity" evidence="4">
    <location>
        <begin position="897"/>
        <end position="911"/>
    </location>
</feature>
<reference evidence="5" key="1">
    <citation type="submission" date="2021-02" db="EMBL/GenBank/DDBJ databases">
        <authorList>
            <person name="Nowell W R."/>
        </authorList>
    </citation>
    <scope>NUCLEOTIDE SEQUENCE</scope>
</reference>
<feature type="region of interest" description="Disordered" evidence="4">
    <location>
        <begin position="897"/>
        <end position="955"/>
    </location>
</feature>
<evidence type="ECO:0000313" key="6">
    <source>
        <dbReference type="Proteomes" id="UP000663842"/>
    </source>
</evidence>
<feature type="compositionally biased region" description="Low complexity" evidence="4">
    <location>
        <begin position="540"/>
        <end position="549"/>
    </location>
</feature>
<feature type="compositionally biased region" description="Low complexity" evidence="4">
    <location>
        <begin position="80"/>
        <end position="92"/>
    </location>
</feature>
<dbReference type="SUPFAM" id="SSF48403">
    <property type="entry name" value="Ankyrin repeat"/>
    <property type="match status" value="1"/>
</dbReference>
<evidence type="ECO:0000256" key="1">
    <source>
        <dbReference type="ARBA" id="ARBA00022737"/>
    </source>
</evidence>
<feature type="compositionally biased region" description="Low complexity" evidence="4">
    <location>
        <begin position="783"/>
        <end position="793"/>
    </location>
</feature>
<feature type="compositionally biased region" description="Polar residues" evidence="4">
    <location>
        <begin position="1618"/>
        <end position="1642"/>
    </location>
</feature>
<feature type="region of interest" description="Disordered" evidence="4">
    <location>
        <begin position="1706"/>
        <end position="1734"/>
    </location>
</feature>
<feature type="compositionally biased region" description="Low complexity" evidence="4">
    <location>
        <begin position="1580"/>
        <end position="1595"/>
    </location>
</feature>
<name>A0A819E3R4_9BILA</name>
<feature type="compositionally biased region" description="Polar residues" evidence="4">
    <location>
        <begin position="1596"/>
        <end position="1607"/>
    </location>
</feature>
<feature type="region of interest" description="Disordered" evidence="4">
    <location>
        <begin position="530"/>
        <end position="592"/>
    </location>
</feature>
<organism evidence="5 6">
    <name type="scientific">Rotaria magnacalcarata</name>
    <dbReference type="NCBI Taxonomy" id="392030"/>
    <lineage>
        <taxon>Eukaryota</taxon>
        <taxon>Metazoa</taxon>
        <taxon>Spiralia</taxon>
        <taxon>Gnathifera</taxon>
        <taxon>Rotifera</taxon>
        <taxon>Eurotatoria</taxon>
        <taxon>Bdelloidea</taxon>
        <taxon>Philodinida</taxon>
        <taxon>Philodinidae</taxon>
        <taxon>Rotaria</taxon>
    </lineage>
</organism>
<evidence type="ECO:0000313" key="5">
    <source>
        <dbReference type="EMBL" id="CAF3843694.1"/>
    </source>
</evidence>
<evidence type="ECO:0000256" key="3">
    <source>
        <dbReference type="PROSITE-ProRule" id="PRU00023"/>
    </source>
</evidence>
<feature type="non-terminal residue" evidence="5">
    <location>
        <position position="1"/>
    </location>
</feature>
<feature type="compositionally biased region" description="Low complexity" evidence="4">
    <location>
        <begin position="1387"/>
        <end position="1403"/>
    </location>
</feature>
<dbReference type="PROSITE" id="PS50088">
    <property type="entry name" value="ANK_REPEAT"/>
    <property type="match status" value="1"/>
</dbReference>
<feature type="region of interest" description="Disordered" evidence="4">
    <location>
        <begin position="1291"/>
        <end position="1375"/>
    </location>
</feature>
<dbReference type="PANTHER" id="PTHR24134">
    <property type="entry name" value="ANKYRIN REPEAT-CONTAINING PROTEIN DDB_G0279043"/>
    <property type="match status" value="1"/>
</dbReference>
<feature type="region of interest" description="Disordered" evidence="4">
    <location>
        <begin position="783"/>
        <end position="805"/>
    </location>
</feature>
<feature type="compositionally biased region" description="Polar residues" evidence="4">
    <location>
        <begin position="1270"/>
        <end position="1279"/>
    </location>
</feature>
<feature type="compositionally biased region" description="Low complexity" evidence="4">
    <location>
        <begin position="1314"/>
        <end position="1325"/>
    </location>
</feature>
<feature type="compositionally biased region" description="Low complexity" evidence="4">
    <location>
        <begin position="1366"/>
        <end position="1375"/>
    </location>
</feature>
<feature type="compositionally biased region" description="Low complexity" evidence="4">
    <location>
        <begin position="1715"/>
        <end position="1731"/>
    </location>
</feature>
<feature type="compositionally biased region" description="Low complexity" evidence="4">
    <location>
        <begin position="1341"/>
        <end position="1359"/>
    </location>
</feature>
<gene>
    <name evidence="5" type="ORF">UXM345_LOCUS7390</name>
</gene>
<feature type="region of interest" description="Disordered" evidence="4">
    <location>
        <begin position="326"/>
        <end position="355"/>
    </location>
</feature>
<feature type="compositionally biased region" description="Gly residues" evidence="4">
    <location>
        <begin position="855"/>
        <end position="870"/>
    </location>
</feature>
<feature type="repeat" description="ANK" evidence="3">
    <location>
        <begin position="381"/>
        <end position="409"/>
    </location>
</feature>
<dbReference type="Pfam" id="PF12796">
    <property type="entry name" value="Ank_2"/>
    <property type="match status" value="1"/>
</dbReference>